<evidence type="ECO:0000313" key="2">
    <source>
        <dbReference type="Proteomes" id="UP000325672"/>
    </source>
</evidence>
<dbReference type="AlphaFoldDB" id="A0A5N6TCJ3"/>
<dbReference type="RefSeq" id="XP_031920106.1">
    <property type="nucleotide sequence ID" value="XM_032063752.1"/>
</dbReference>
<dbReference type="Proteomes" id="UP000325672">
    <property type="component" value="Unassembled WGS sequence"/>
</dbReference>
<keyword evidence="2" id="KW-1185">Reference proteome</keyword>
<proteinExistence type="predicted"/>
<evidence type="ECO:0000313" key="1">
    <source>
        <dbReference type="EMBL" id="KAE8144043.1"/>
    </source>
</evidence>
<dbReference type="EMBL" id="ML743551">
    <property type="protein sequence ID" value="KAE8144043.1"/>
    <property type="molecule type" value="Genomic_DNA"/>
</dbReference>
<protein>
    <submittedName>
        <fullName evidence="1">Uncharacterized protein</fullName>
    </submittedName>
</protein>
<organism evidence="1 2">
    <name type="scientific">Aspergillus pseudotamarii</name>
    <dbReference type="NCBI Taxonomy" id="132259"/>
    <lineage>
        <taxon>Eukaryota</taxon>
        <taxon>Fungi</taxon>
        <taxon>Dikarya</taxon>
        <taxon>Ascomycota</taxon>
        <taxon>Pezizomycotina</taxon>
        <taxon>Eurotiomycetes</taxon>
        <taxon>Eurotiomycetidae</taxon>
        <taxon>Eurotiales</taxon>
        <taxon>Aspergillaceae</taxon>
        <taxon>Aspergillus</taxon>
        <taxon>Aspergillus subgen. Circumdati</taxon>
    </lineage>
</organism>
<sequence length="137" mass="15612">MTPEQSLYRSLNKWLLQAMRNRNWLEKCHERRSIGDRNSLLDQLVYDQNFDSSEKRILESQLAGLFAQLLAVADHLSTMHYHSDAVLGGSTQDSIYCLEAHLGGVVRPQVRTSLGWVCPEAKEGLAGWRSDEVLVRK</sequence>
<accession>A0A5N6TCJ3</accession>
<dbReference type="GeneID" id="43647962"/>
<reference evidence="1 2" key="1">
    <citation type="submission" date="2019-04" db="EMBL/GenBank/DDBJ databases">
        <title>Friends and foes A comparative genomics study of 23 Aspergillus species from section Flavi.</title>
        <authorList>
            <consortium name="DOE Joint Genome Institute"/>
            <person name="Kjaerbolling I."/>
            <person name="Vesth T."/>
            <person name="Frisvad J.C."/>
            <person name="Nybo J.L."/>
            <person name="Theobald S."/>
            <person name="Kildgaard S."/>
            <person name="Isbrandt T."/>
            <person name="Kuo A."/>
            <person name="Sato A."/>
            <person name="Lyhne E.K."/>
            <person name="Kogle M.E."/>
            <person name="Wiebenga A."/>
            <person name="Kun R.S."/>
            <person name="Lubbers R.J."/>
            <person name="Makela M.R."/>
            <person name="Barry K."/>
            <person name="Chovatia M."/>
            <person name="Clum A."/>
            <person name="Daum C."/>
            <person name="Haridas S."/>
            <person name="He G."/>
            <person name="LaButti K."/>
            <person name="Lipzen A."/>
            <person name="Mondo S."/>
            <person name="Riley R."/>
            <person name="Salamov A."/>
            <person name="Simmons B.A."/>
            <person name="Magnuson J.K."/>
            <person name="Henrissat B."/>
            <person name="Mortensen U.H."/>
            <person name="Larsen T.O."/>
            <person name="Devries R.P."/>
            <person name="Grigoriev I.V."/>
            <person name="Machida M."/>
            <person name="Baker S.E."/>
            <person name="Andersen M.R."/>
        </authorList>
    </citation>
    <scope>NUCLEOTIDE SEQUENCE [LARGE SCALE GENOMIC DNA]</scope>
    <source>
        <strain evidence="1 2">CBS 117625</strain>
    </source>
</reference>
<gene>
    <name evidence="1" type="ORF">BDV38DRAFT_6753</name>
</gene>
<name>A0A5N6TCJ3_ASPPS</name>